<feature type="compositionally biased region" description="Basic and acidic residues" evidence="4">
    <location>
        <begin position="1290"/>
        <end position="1300"/>
    </location>
</feature>
<gene>
    <name evidence="6" type="ORF">TRICI_000878</name>
</gene>
<feature type="compositionally biased region" description="Basic and acidic residues" evidence="4">
    <location>
        <begin position="1539"/>
        <end position="1564"/>
    </location>
</feature>
<reference evidence="6" key="1">
    <citation type="journal article" date="2019" name="G3 (Bethesda)">
        <title>Genome Assemblies of Two Rare Opportunistic Yeast Pathogens: Diutina rugosa (syn. Candida rugosa) and Trichomonascus ciferrii (syn. Candida ciferrii).</title>
        <authorList>
            <person name="Mixao V."/>
            <person name="Saus E."/>
            <person name="Hansen A.P."/>
            <person name="Lass-Florl C."/>
            <person name="Gabaldon T."/>
        </authorList>
    </citation>
    <scope>NUCLEOTIDE SEQUENCE</scope>
    <source>
        <strain evidence="6">CBS 4856</strain>
    </source>
</reference>
<keyword evidence="2" id="KW-0808">Transferase</keyword>
<feature type="compositionally biased region" description="Basic and acidic residues" evidence="4">
    <location>
        <begin position="1482"/>
        <end position="1499"/>
    </location>
</feature>
<feature type="compositionally biased region" description="Low complexity" evidence="4">
    <location>
        <begin position="1393"/>
        <end position="1402"/>
    </location>
</feature>
<sequence>MGDKENIWARGRSMSGAPINIPGRSNGSTFTSFPEDRFSESSGDPKTMTSFYNKFRSITSAASSAMQSVLKTDSGTDDGVNGEGATGQSPFSGARAAAIAGSPSSPVNGHHQPADVDSLSTSPLRYIHDPNSGLSPHKHKASPTVAGVTSWDEDEQRFTMPPAESSSSGKSYMGFEPQPPRLSRTASANTSYSYNPRDHLPGYSMERDPSSDSESITSGSGARDLIMTKIDPAKIPGPLRAGGLGKEFWMKDENATECFKCGRQFTGKIFNYQGRLRACLDCLEVIEKYASSSADSLPVSPTVEEEDEVDDVATTTDQQPMEISFENAPQPTPMMAIPATKKGESLEIFPSSNNNGSPRTPNSRIRPSTSSQNRNRRRAATIDGTGQRSGLHNLNNHLSISGDEEVVASDDDRLGTASDVPERTHDESEEEDEQAMSLFTALNFAKVEVDQRSETNSRSNFLRPRSGTTRSVEQGKTSLMRIGQRRKTFSSNGRRITLSRSKSTMNPDRLPLSAGSSPKKGRPANGKIPQISGTSTRKPMSSNVAQAPSIDLNKASINHAKAFLDQLLWNFELSTKWNTVLVEPLLQCAQNIDLNVKGGDSIDIRHYVKLKRIPGGTLKDTRYVDGIVFSKSLALKSMPRMIDDPKILLITFPIEYSRAGNHFMSLDPVIAQETEYLRKLVRRITALRPDVILAGDRVSGIALKMLDDHGIAVATGVKSTVINRVARYTQADIISSIDKLAMNPTVGRCLRFEVNTYRYKDMVKTFMFFSGIPKELGCTILLRGSNAAALAKVKAVTEFMVYVVFNLKLETSLMRDEFVLIPSQDPHEHSHYVSPHGKNHGIEADTGYFHDLLKMQAKKIMSSSPFVHFGNPYFFQEARDLEDRLVEMSKENEALDLSDEAIINEAYLKLNLNRSLEELPGGSTYAKELIKAVNNEKYLRIHEQWTVQKRQWEQMYAQFPDMFDPSSHQNIVVLFSIICNETATPCVGPEKMTIDFYSENDATLGQFVEHICETTEDGCPDECGRPLNGHYRSYVHGRGRINVIVEKLQSRLPGYQDTILMWSYCKECKNTTPIMPMSGTTWKYSFGKYLELSFWSDGLSFRAGVCDHDIYRDHIRYFGFHDMAVRFEYDSIGLLEVVAPKAKVTWDPEKEICHKLEIYDSVINKVNWFWGSVANRLNNVIIEGLDPEKIEECKAKVEELRRRCEEERVEVIEMVKQIYLSSRITDFLPLNGALRTIQDKVVTWDNEFIQFENNYLPSEKDVARITAQQLKKIFVDKQDETTPELVETPASEKDMRDMKADVTPPISSASSAIGKYEKASKRDTDGGTSSPKTTDTASEHASPKESEDYVGQRGSQSTDCLPSQSIPVTAGPDKDSTQPASKLPVSKLKEPTSVSEPVSRVSSPRRESPGRVREEVSRVEENLAKNQSQRKDEGYFFRKPTLDRVPRLPTTPELEVPLPIGYEESRTSSLEETVNRAGQNRRTPEELYRQPIPHEKVRDSSIPTLRTDKLDQRRGLRQRSDSSTENNKSNRASSGGSTKSEDTKAVNRPGRSSEESARIVDSKVRATPVQSMRSDKSYARQNDRDGKKKAWNEGAASQNPSLSFRKRFSDKISFPAQTLRQRFGTSTKELEKQLLKNRQPGQTKVSSLAKHFDQLSREFEKERAKERNLMEQGRVKAFPVARARPIVEVFKNVEDAVEELSDNEDDKRPNTSSVPLRTGTSNEGVRYRPPPSHEDAKKEDQEEGESNAEESHAVQTEDDLQETDKDTSLSNSQTSETLHESAETRSNSEIGIIPEKEATDHTAEKQTLMQTLARFWADRTSSGWASLDYPMNPTEHIFADSDIIIREDEPSSLIAFCLNSPDYLEKLRNMGQSNNPPQKQAVELDELVPENASTYINDTDSALESQMLKKTGIHLKYQFQEGSANLSCKIFFSEQFDAFRKQSGCDEHYVQSLSRCVKWDSSGGKSGSAFLKTLDDRLVVKQLSQSELDAFVKFAPSYFEYMAQAFFHVVNFWVLSDSNSEFFDWKNSEDGSYCDGKFVLQQKNEPSKLDDTGKENEVLLDENMVEYIYESPLFVREYAKRLLRTSLFNDTLFLAKMNVMDYSLVIGIDEDNKELVVGIIGKKNTRDSGQENKANTFF</sequence>
<dbReference type="GO" id="GO:0010008">
    <property type="term" value="C:endosome membrane"/>
    <property type="evidence" value="ECO:0007669"/>
    <property type="project" value="TreeGrafter"/>
</dbReference>
<comment type="caution">
    <text evidence="6">The sequence shown here is derived from an EMBL/GenBank/DDBJ whole genome shotgun (WGS) entry which is preliminary data.</text>
</comment>
<dbReference type="FunFam" id="3.50.7.10:FF:000007">
    <property type="entry name" value="1-phosphatidylinositol 3-phosphate 5-kinase isoform X1"/>
    <property type="match status" value="1"/>
</dbReference>
<feature type="compositionally biased region" description="Basic and acidic residues" evidence="4">
    <location>
        <begin position="196"/>
        <end position="210"/>
    </location>
</feature>
<dbReference type="InterPro" id="IPR027409">
    <property type="entry name" value="GroEL-like_apical_dom_sf"/>
</dbReference>
<feature type="compositionally biased region" description="Polar residues" evidence="4">
    <location>
        <begin position="1467"/>
        <end position="1481"/>
    </location>
</feature>
<feature type="compositionally biased region" description="Basic and acidic residues" evidence="4">
    <location>
        <begin position="1731"/>
        <end position="1740"/>
    </location>
</feature>
<dbReference type="InterPro" id="IPR002498">
    <property type="entry name" value="PInositol-4-P-4/5-kinase_core"/>
</dbReference>
<dbReference type="InterPro" id="IPR027483">
    <property type="entry name" value="PInositol-4-P-4/5-kinase_C_sf"/>
</dbReference>
<dbReference type="EMBL" id="SWFS01000075">
    <property type="protein sequence ID" value="KAA8916980.1"/>
    <property type="molecule type" value="Genomic_DNA"/>
</dbReference>
<feature type="compositionally biased region" description="Polar residues" evidence="4">
    <location>
        <begin position="456"/>
        <end position="475"/>
    </location>
</feature>
<dbReference type="EC" id="2.7.1.150" evidence="1"/>
<dbReference type="Proteomes" id="UP000761534">
    <property type="component" value="Unassembled WGS sequence"/>
</dbReference>
<feature type="compositionally biased region" description="Polar residues" evidence="4">
    <location>
        <begin position="1710"/>
        <end position="1723"/>
    </location>
</feature>
<dbReference type="VEuPathDB" id="FungiDB:TRICI_000878"/>
<feature type="compositionally biased region" description="Polar residues" evidence="4">
    <location>
        <begin position="384"/>
        <end position="399"/>
    </location>
</feature>
<keyword evidence="7" id="KW-1185">Reference proteome</keyword>
<evidence type="ECO:0000313" key="6">
    <source>
        <dbReference type="EMBL" id="KAA8916980.1"/>
    </source>
</evidence>
<feature type="region of interest" description="Disordered" evidence="4">
    <location>
        <begin position="1698"/>
        <end position="1803"/>
    </location>
</feature>
<feature type="region of interest" description="Disordered" evidence="4">
    <location>
        <begin position="1281"/>
        <end position="1603"/>
    </location>
</feature>
<feature type="domain" description="PIPK" evidence="5">
    <location>
        <begin position="1865"/>
        <end position="2138"/>
    </location>
</feature>
<dbReference type="SUPFAM" id="SSF56104">
    <property type="entry name" value="SAICAR synthase-like"/>
    <property type="match status" value="1"/>
</dbReference>
<feature type="compositionally biased region" description="Polar residues" evidence="4">
    <location>
        <begin position="1523"/>
        <end position="1538"/>
    </location>
</feature>
<feature type="compositionally biased region" description="Basic and acidic residues" evidence="4">
    <location>
        <begin position="1573"/>
        <end position="1591"/>
    </location>
</feature>
<keyword evidence="2" id="KW-0067">ATP-binding</keyword>
<feature type="compositionally biased region" description="Polar residues" evidence="4">
    <location>
        <begin position="531"/>
        <end position="544"/>
    </location>
</feature>
<feature type="compositionally biased region" description="Basic and acidic residues" evidence="4">
    <location>
        <begin position="1506"/>
        <end position="1522"/>
    </location>
</feature>
<feature type="compositionally biased region" description="Basic and acidic residues" evidence="4">
    <location>
        <begin position="1404"/>
        <end position="1446"/>
    </location>
</feature>
<dbReference type="PROSITE" id="PS51455">
    <property type="entry name" value="PIPK"/>
    <property type="match status" value="1"/>
</dbReference>
<dbReference type="CDD" id="cd03334">
    <property type="entry name" value="Fab1_TCP"/>
    <property type="match status" value="1"/>
</dbReference>
<dbReference type="OrthoDB" id="158357at2759"/>
<protein>
    <recommendedName>
        <fullName evidence="1">1-phosphatidylinositol-3-phosphate 5-kinase</fullName>
        <ecNumber evidence="1">2.7.1.150</ecNumber>
    </recommendedName>
</protein>
<feature type="compositionally biased region" description="Polar residues" evidence="4">
    <location>
        <begin position="1326"/>
        <end position="1336"/>
    </location>
</feature>
<dbReference type="GO" id="GO:0005524">
    <property type="term" value="F:ATP binding"/>
    <property type="evidence" value="ECO:0007669"/>
    <property type="project" value="UniProtKB-UniRule"/>
</dbReference>
<evidence type="ECO:0000256" key="2">
    <source>
        <dbReference type="PROSITE-ProRule" id="PRU00781"/>
    </source>
</evidence>
<feature type="compositionally biased region" description="Basic and acidic residues" evidence="4">
    <location>
        <begin position="1315"/>
        <end position="1325"/>
    </location>
</feature>
<feature type="compositionally biased region" description="Basic and acidic residues" evidence="4">
    <location>
        <begin position="410"/>
        <end position="426"/>
    </location>
</feature>
<feature type="region of interest" description="Disordered" evidence="4">
    <location>
        <begin position="488"/>
        <end position="544"/>
    </location>
</feature>
<feature type="compositionally biased region" description="Low complexity" evidence="4">
    <location>
        <begin position="1447"/>
        <end position="1459"/>
    </location>
</feature>
<evidence type="ECO:0000259" key="5">
    <source>
        <dbReference type="PROSITE" id="PS51455"/>
    </source>
</evidence>
<feature type="compositionally biased region" description="Polar residues" evidence="4">
    <location>
        <begin position="489"/>
        <end position="506"/>
    </location>
</feature>
<dbReference type="SMART" id="SM00330">
    <property type="entry name" value="PIPKc"/>
    <property type="match status" value="1"/>
</dbReference>
<dbReference type="PANTHER" id="PTHR45748">
    <property type="entry name" value="1-PHOSPHATIDYLINOSITOL 3-PHOSPHATE 5-KINASE-RELATED"/>
    <property type="match status" value="1"/>
</dbReference>
<dbReference type="InterPro" id="IPR027410">
    <property type="entry name" value="TCP-1-like_intermed_sf"/>
</dbReference>
<feature type="compositionally biased region" description="Polar residues" evidence="4">
    <location>
        <begin position="184"/>
        <end position="194"/>
    </location>
</feature>
<name>A0A642VA19_9ASCO</name>
<feature type="region of interest" description="Disordered" evidence="4">
    <location>
        <begin position="70"/>
        <end position="223"/>
    </location>
</feature>
<dbReference type="Pfam" id="PF00118">
    <property type="entry name" value="Cpn60_TCP1"/>
    <property type="match status" value="1"/>
</dbReference>
<evidence type="ECO:0000256" key="4">
    <source>
        <dbReference type="SAM" id="MobiDB-lite"/>
    </source>
</evidence>
<dbReference type="Gene3D" id="3.50.7.10">
    <property type="entry name" value="GroEL"/>
    <property type="match status" value="1"/>
</dbReference>
<organism evidence="6 7">
    <name type="scientific">Trichomonascus ciferrii</name>
    <dbReference type="NCBI Taxonomy" id="44093"/>
    <lineage>
        <taxon>Eukaryota</taxon>
        <taxon>Fungi</taxon>
        <taxon>Dikarya</taxon>
        <taxon>Ascomycota</taxon>
        <taxon>Saccharomycotina</taxon>
        <taxon>Dipodascomycetes</taxon>
        <taxon>Dipodascales</taxon>
        <taxon>Trichomonascaceae</taxon>
        <taxon>Trichomonascus</taxon>
        <taxon>Trichomonascus ciferrii complex</taxon>
    </lineage>
</organism>
<feature type="coiled-coil region" evidence="3">
    <location>
        <begin position="1190"/>
        <end position="1217"/>
    </location>
</feature>
<feature type="region of interest" description="Disordered" evidence="4">
    <location>
        <begin position="450"/>
        <end position="475"/>
    </location>
</feature>
<feature type="compositionally biased region" description="Basic and acidic residues" evidence="4">
    <location>
        <begin position="1794"/>
        <end position="1803"/>
    </location>
</feature>
<dbReference type="GO" id="GO:0000329">
    <property type="term" value="C:fungal-type vacuole membrane"/>
    <property type="evidence" value="ECO:0007669"/>
    <property type="project" value="TreeGrafter"/>
</dbReference>
<feature type="compositionally biased region" description="Basic and acidic residues" evidence="4">
    <location>
        <begin position="1337"/>
        <end position="1347"/>
    </location>
</feature>
<dbReference type="GO" id="GO:0000285">
    <property type="term" value="F:1-phosphatidylinositol-3-phosphate 5-kinase activity"/>
    <property type="evidence" value="ECO:0007669"/>
    <property type="project" value="UniProtKB-EC"/>
</dbReference>
<proteinExistence type="predicted"/>
<dbReference type="SUPFAM" id="SSF54849">
    <property type="entry name" value="GroEL-intermediate domain like"/>
    <property type="match status" value="1"/>
</dbReference>
<dbReference type="InterPro" id="IPR027484">
    <property type="entry name" value="PInositol-4-P-5-kinase_N"/>
</dbReference>
<accession>A0A642VA19</accession>
<evidence type="ECO:0000256" key="1">
    <source>
        <dbReference type="ARBA" id="ARBA00012009"/>
    </source>
</evidence>
<dbReference type="SUPFAM" id="SSF52029">
    <property type="entry name" value="GroEL apical domain-like"/>
    <property type="match status" value="1"/>
</dbReference>
<evidence type="ECO:0000256" key="3">
    <source>
        <dbReference type="SAM" id="Coils"/>
    </source>
</evidence>
<feature type="compositionally biased region" description="Polar residues" evidence="4">
    <location>
        <begin position="1353"/>
        <end position="1367"/>
    </location>
</feature>
<dbReference type="Gene3D" id="3.30.810.10">
    <property type="entry name" value="2-Layer Sandwich"/>
    <property type="match status" value="1"/>
</dbReference>
<feature type="compositionally biased region" description="Polar residues" evidence="4">
    <location>
        <begin position="23"/>
        <end position="32"/>
    </location>
</feature>
<dbReference type="PANTHER" id="PTHR45748:SF7">
    <property type="entry name" value="1-PHOSPHATIDYLINOSITOL 3-PHOSPHATE 5-KINASE-RELATED"/>
    <property type="match status" value="1"/>
</dbReference>
<keyword evidence="3" id="KW-0175">Coiled coil</keyword>
<dbReference type="Gene3D" id="3.30.800.10">
    <property type="entry name" value="Phosphatidylinositol Phosphate Kinase II Beta"/>
    <property type="match status" value="1"/>
</dbReference>
<feature type="region of interest" description="Disordered" evidence="4">
    <location>
        <begin position="1"/>
        <end position="45"/>
    </location>
</feature>
<feature type="compositionally biased region" description="Polar residues" evidence="4">
    <location>
        <begin position="350"/>
        <end position="373"/>
    </location>
</feature>
<keyword evidence="2" id="KW-0418">Kinase</keyword>
<dbReference type="Pfam" id="PF01504">
    <property type="entry name" value="PIP5K"/>
    <property type="match status" value="2"/>
</dbReference>
<evidence type="ECO:0000313" key="7">
    <source>
        <dbReference type="Proteomes" id="UP000761534"/>
    </source>
</evidence>
<dbReference type="InterPro" id="IPR002423">
    <property type="entry name" value="Cpn60/GroEL/TCP-1"/>
</dbReference>
<dbReference type="GO" id="GO:0046854">
    <property type="term" value="P:phosphatidylinositol phosphate biosynthetic process"/>
    <property type="evidence" value="ECO:0007669"/>
    <property type="project" value="TreeGrafter"/>
</dbReference>
<feature type="region of interest" description="Disordered" evidence="4">
    <location>
        <begin position="346"/>
        <end position="432"/>
    </location>
</feature>
<keyword evidence="2" id="KW-0547">Nucleotide-binding</keyword>